<evidence type="ECO:0000256" key="6">
    <source>
        <dbReference type="ARBA" id="ARBA00022485"/>
    </source>
</evidence>
<dbReference type="InterPro" id="IPR003594">
    <property type="entry name" value="HATPase_dom"/>
</dbReference>
<evidence type="ECO:0000256" key="11">
    <source>
        <dbReference type="ARBA" id="ARBA00022741"/>
    </source>
</evidence>
<dbReference type="Gene3D" id="1.20.5.1930">
    <property type="match status" value="1"/>
</dbReference>
<evidence type="ECO:0000256" key="12">
    <source>
        <dbReference type="ARBA" id="ARBA00022777"/>
    </source>
</evidence>
<feature type="domain" description="Histidine kinase" evidence="19">
    <location>
        <begin position="269"/>
        <end position="360"/>
    </location>
</feature>
<evidence type="ECO:0000259" key="19">
    <source>
        <dbReference type="PROSITE" id="PS50109"/>
    </source>
</evidence>
<keyword evidence="15" id="KW-0902">Two-component regulatory system</keyword>
<evidence type="ECO:0000256" key="1">
    <source>
        <dbReference type="ARBA" id="ARBA00000085"/>
    </source>
</evidence>
<dbReference type="PROSITE" id="PS50109">
    <property type="entry name" value="HIS_KIN"/>
    <property type="match status" value="1"/>
</dbReference>
<keyword evidence="12" id="KW-0418">Kinase</keyword>
<dbReference type="GO" id="GO:0005737">
    <property type="term" value="C:cytoplasm"/>
    <property type="evidence" value="ECO:0007669"/>
    <property type="project" value="UniProtKB-SubCell"/>
</dbReference>
<keyword evidence="13" id="KW-0067">ATP-binding</keyword>
<keyword evidence="6" id="KW-0004">4Fe-4S</keyword>
<dbReference type="GO" id="GO:0046872">
    <property type="term" value="F:metal ion binding"/>
    <property type="evidence" value="ECO:0007669"/>
    <property type="project" value="UniProtKB-KW"/>
</dbReference>
<dbReference type="AlphaFoldDB" id="A0A6J4R6L0"/>
<comment type="cofactor">
    <cofactor evidence="2">
        <name>[4Fe-4S] cluster</name>
        <dbReference type="ChEBI" id="CHEBI:49883"/>
    </cofactor>
</comment>
<evidence type="ECO:0000256" key="18">
    <source>
        <dbReference type="ARBA" id="ARBA00030800"/>
    </source>
</evidence>
<evidence type="ECO:0000256" key="8">
    <source>
        <dbReference type="ARBA" id="ARBA00022553"/>
    </source>
</evidence>
<dbReference type="EMBL" id="CADCVF010000051">
    <property type="protein sequence ID" value="CAA9460537.1"/>
    <property type="molecule type" value="Genomic_DNA"/>
</dbReference>
<evidence type="ECO:0000256" key="4">
    <source>
        <dbReference type="ARBA" id="ARBA00012438"/>
    </source>
</evidence>
<dbReference type="InterPro" id="IPR036890">
    <property type="entry name" value="HATPase_C_sf"/>
</dbReference>
<comment type="catalytic activity">
    <reaction evidence="1">
        <text>ATP + protein L-histidine = ADP + protein N-phospho-L-histidine.</text>
        <dbReference type="EC" id="2.7.13.3"/>
    </reaction>
</comment>
<dbReference type="CDD" id="cd16917">
    <property type="entry name" value="HATPase_UhpB-NarQ-NarX-like"/>
    <property type="match status" value="1"/>
</dbReference>
<dbReference type="InterPro" id="IPR011712">
    <property type="entry name" value="Sig_transdc_His_kin_sub3_dim/P"/>
</dbReference>
<comment type="function">
    <text evidence="17">Member of the two-component regulatory system NreB/NreC involved in the control of dissimilatory nitrate/nitrite reduction in response to oxygen. NreB functions as a direct oxygen sensor histidine kinase which is autophosphorylated, in the absence of oxygen, probably at the conserved histidine residue, and transfers its phosphate group probably to a conserved aspartate residue of NreC. NreB/NreC activates the expression of the nitrate (narGHJI) and nitrite (nir) reductase operons, as well as the putative nitrate transporter gene narT.</text>
</comment>
<comment type="subcellular location">
    <subcellularLocation>
        <location evidence="3">Cytoplasm</location>
    </subcellularLocation>
</comment>
<evidence type="ECO:0000256" key="15">
    <source>
        <dbReference type="ARBA" id="ARBA00023012"/>
    </source>
</evidence>
<accession>A0A6J4R6L0</accession>
<dbReference type="InterPro" id="IPR005467">
    <property type="entry name" value="His_kinase_dom"/>
</dbReference>
<name>A0A6J4R6L0_9ACTN</name>
<dbReference type="GO" id="GO:0051539">
    <property type="term" value="F:4 iron, 4 sulfur cluster binding"/>
    <property type="evidence" value="ECO:0007669"/>
    <property type="project" value="UniProtKB-KW"/>
</dbReference>
<organism evidence="20">
    <name type="scientific">uncultured Rubrobacteraceae bacterium</name>
    <dbReference type="NCBI Taxonomy" id="349277"/>
    <lineage>
        <taxon>Bacteria</taxon>
        <taxon>Bacillati</taxon>
        <taxon>Actinomycetota</taxon>
        <taxon>Rubrobacteria</taxon>
        <taxon>Rubrobacterales</taxon>
        <taxon>Rubrobacteraceae</taxon>
        <taxon>environmental samples</taxon>
    </lineage>
</organism>
<evidence type="ECO:0000256" key="3">
    <source>
        <dbReference type="ARBA" id="ARBA00004496"/>
    </source>
</evidence>
<dbReference type="PRINTS" id="PR00344">
    <property type="entry name" value="BCTRLSENSOR"/>
</dbReference>
<keyword evidence="8" id="KW-0597">Phosphoprotein</keyword>
<dbReference type="PANTHER" id="PTHR24421:SF10">
    <property type="entry name" value="NITRATE_NITRITE SENSOR PROTEIN NARQ"/>
    <property type="match status" value="1"/>
</dbReference>
<keyword evidence="11" id="KW-0547">Nucleotide-binding</keyword>
<evidence type="ECO:0000256" key="10">
    <source>
        <dbReference type="ARBA" id="ARBA00022723"/>
    </source>
</evidence>
<evidence type="ECO:0000256" key="17">
    <source>
        <dbReference type="ARBA" id="ARBA00024827"/>
    </source>
</evidence>
<gene>
    <name evidence="20" type="ORF">AVDCRST_MAG58-2469</name>
</gene>
<dbReference type="GO" id="GO:0016020">
    <property type="term" value="C:membrane"/>
    <property type="evidence" value="ECO:0007669"/>
    <property type="project" value="InterPro"/>
</dbReference>
<dbReference type="InterPro" id="IPR004358">
    <property type="entry name" value="Sig_transdc_His_kin-like_C"/>
</dbReference>
<dbReference type="EC" id="2.7.13.3" evidence="4"/>
<evidence type="ECO:0000256" key="9">
    <source>
        <dbReference type="ARBA" id="ARBA00022679"/>
    </source>
</evidence>
<evidence type="ECO:0000256" key="5">
    <source>
        <dbReference type="ARBA" id="ARBA00017322"/>
    </source>
</evidence>
<evidence type="ECO:0000313" key="20">
    <source>
        <dbReference type="EMBL" id="CAA9460537.1"/>
    </source>
</evidence>
<keyword evidence="14" id="KW-0408">Iron</keyword>
<dbReference type="Gene3D" id="3.30.565.10">
    <property type="entry name" value="Histidine kinase-like ATPase, C-terminal domain"/>
    <property type="match status" value="1"/>
</dbReference>
<protein>
    <recommendedName>
        <fullName evidence="5">Oxygen sensor histidine kinase NreB</fullName>
        <ecNumber evidence="4">2.7.13.3</ecNumber>
    </recommendedName>
    <alternativeName>
        <fullName evidence="18">Nitrogen regulation protein B</fullName>
    </alternativeName>
</protein>
<dbReference type="Pfam" id="PF07730">
    <property type="entry name" value="HisKA_3"/>
    <property type="match status" value="1"/>
</dbReference>
<dbReference type="PANTHER" id="PTHR24421">
    <property type="entry name" value="NITRATE/NITRITE SENSOR PROTEIN NARX-RELATED"/>
    <property type="match status" value="1"/>
</dbReference>
<keyword evidence="10" id="KW-0479">Metal-binding</keyword>
<evidence type="ECO:0000256" key="14">
    <source>
        <dbReference type="ARBA" id="ARBA00023004"/>
    </source>
</evidence>
<dbReference type="GO" id="GO:0046983">
    <property type="term" value="F:protein dimerization activity"/>
    <property type="evidence" value="ECO:0007669"/>
    <property type="project" value="InterPro"/>
</dbReference>
<dbReference type="GO" id="GO:0000155">
    <property type="term" value="F:phosphorelay sensor kinase activity"/>
    <property type="evidence" value="ECO:0007669"/>
    <property type="project" value="InterPro"/>
</dbReference>
<evidence type="ECO:0000256" key="2">
    <source>
        <dbReference type="ARBA" id="ARBA00001966"/>
    </source>
</evidence>
<evidence type="ECO:0000256" key="16">
    <source>
        <dbReference type="ARBA" id="ARBA00023014"/>
    </source>
</evidence>
<evidence type="ECO:0000256" key="13">
    <source>
        <dbReference type="ARBA" id="ARBA00022840"/>
    </source>
</evidence>
<keyword evidence="9" id="KW-0808">Transferase</keyword>
<reference evidence="20" key="1">
    <citation type="submission" date="2020-02" db="EMBL/GenBank/DDBJ databases">
        <authorList>
            <person name="Meier V. D."/>
        </authorList>
    </citation>
    <scope>NUCLEOTIDE SEQUENCE</scope>
    <source>
        <strain evidence="20">AVDCRST_MAG58</strain>
    </source>
</reference>
<dbReference type="InterPro" id="IPR050482">
    <property type="entry name" value="Sensor_HK_TwoCompSys"/>
</dbReference>
<proteinExistence type="predicted"/>
<dbReference type="Pfam" id="PF02518">
    <property type="entry name" value="HATPase_c"/>
    <property type="match status" value="1"/>
</dbReference>
<sequence length="364" mass="40870">MEGAERSFEQYPEAARILEERFWEIFGDYERRLREMNSLLIVGDGTTSEQLETNARSVLGRAAKVLRGEERSLLAVEEEIYRNIESSEEPLNPHPDESFRAGVALCKAAVTVVVKNLVPGAPPEKIAGIALAVQEIVMDRVSRMVMASYVDYLLTKVKETQDEERRRFSRELHDRLAHHMTVVTQSLDLYEAFRESDAGRAKVRLVLARESAGEALDLMHEFSKELRLSETSDGLRIALENLMRISVPGDVHYEVRVEGEEAHLPDYVRDQLYMVLREGVRNAVAHSGSDRIEVEVSITPRRVTARVRDHGTGFDPEDGTTHGLGLSSMEERVSLLDGSFELVAEEGGGASAEVRLPLTREKGR</sequence>
<dbReference type="SUPFAM" id="SSF55874">
    <property type="entry name" value="ATPase domain of HSP90 chaperone/DNA topoisomerase II/histidine kinase"/>
    <property type="match status" value="1"/>
</dbReference>
<evidence type="ECO:0000256" key="7">
    <source>
        <dbReference type="ARBA" id="ARBA00022490"/>
    </source>
</evidence>
<dbReference type="SMART" id="SM00387">
    <property type="entry name" value="HATPase_c"/>
    <property type="match status" value="1"/>
</dbReference>
<keyword evidence="16" id="KW-0411">Iron-sulfur</keyword>
<keyword evidence="7" id="KW-0963">Cytoplasm</keyword>
<dbReference type="GO" id="GO:0005524">
    <property type="term" value="F:ATP binding"/>
    <property type="evidence" value="ECO:0007669"/>
    <property type="project" value="UniProtKB-KW"/>
</dbReference>